<sequence>MEAQMKKNLVSLAIIVLLVFCNFSTAMSMGTNSSSSIIGDDGHLEFLMDSHSSRFLQSAGYPVQGSLVANKPIVDCQRGNPYRSCLPLPGKPRSGEQCGGGAIYNRGC</sequence>
<evidence type="ECO:0008006" key="4">
    <source>
        <dbReference type="Google" id="ProtNLM"/>
    </source>
</evidence>
<keyword evidence="3" id="KW-1185">Reference proteome</keyword>
<feature type="chain" id="PRO_5046694986" description="Rapid ALkalinization Factor" evidence="1">
    <location>
        <begin position="27"/>
        <end position="108"/>
    </location>
</feature>
<evidence type="ECO:0000256" key="1">
    <source>
        <dbReference type="SAM" id="SignalP"/>
    </source>
</evidence>
<accession>A0ABR2CE68</accession>
<evidence type="ECO:0000313" key="2">
    <source>
        <dbReference type="EMBL" id="KAK8517791.1"/>
    </source>
</evidence>
<organism evidence="2 3">
    <name type="scientific">Hibiscus sabdariffa</name>
    <name type="common">roselle</name>
    <dbReference type="NCBI Taxonomy" id="183260"/>
    <lineage>
        <taxon>Eukaryota</taxon>
        <taxon>Viridiplantae</taxon>
        <taxon>Streptophyta</taxon>
        <taxon>Embryophyta</taxon>
        <taxon>Tracheophyta</taxon>
        <taxon>Spermatophyta</taxon>
        <taxon>Magnoliopsida</taxon>
        <taxon>eudicotyledons</taxon>
        <taxon>Gunneridae</taxon>
        <taxon>Pentapetalae</taxon>
        <taxon>rosids</taxon>
        <taxon>malvids</taxon>
        <taxon>Malvales</taxon>
        <taxon>Malvaceae</taxon>
        <taxon>Malvoideae</taxon>
        <taxon>Hibiscus</taxon>
    </lineage>
</organism>
<keyword evidence="1" id="KW-0732">Signal</keyword>
<dbReference type="EMBL" id="JBBPBM010000055">
    <property type="protein sequence ID" value="KAK8517791.1"/>
    <property type="molecule type" value="Genomic_DNA"/>
</dbReference>
<comment type="caution">
    <text evidence="2">The sequence shown here is derived from an EMBL/GenBank/DDBJ whole genome shotgun (WGS) entry which is preliminary data.</text>
</comment>
<name>A0ABR2CE68_9ROSI</name>
<dbReference type="Proteomes" id="UP001472677">
    <property type="component" value="Unassembled WGS sequence"/>
</dbReference>
<proteinExistence type="predicted"/>
<gene>
    <name evidence="2" type="ORF">V6N12_016631</name>
</gene>
<feature type="signal peptide" evidence="1">
    <location>
        <begin position="1"/>
        <end position="26"/>
    </location>
</feature>
<protein>
    <recommendedName>
        <fullName evidence="4">Rapid ALkalinization Factor</fullName>
    </recommendedName>
</protein>
<evidence type="ECO:0000313" key="3">
    <source>
        <dbReference type="Proteomes" id="UP001472677"/>
    </source>
</evidence>
<reference evidence="2 3" key="1">
    <citation type="journal article" date="2024" name="G3 (Bethesda)">
        <title>Genome assembly of Hibiscus sabdariffa L. provides insights into metabolisms of medicinal natural products.</title>
        <authorList>
            <person name="Kim T."/>
        </authorList>
    </citation>
    <scope>NUCLEOTIDE SEQUENCE [LARGE SCALE GENOMIC DNA]</scope>
    <source>
        <strain evidence="2">TK-2024</strain>
        <tissue evidence="2">Old leaves</tissue>
    </source>
</reference>